<dbReference type="SMART" id="SM00886">
    <property type="entry name" value="Dabb"/>
    <property type="match status" value="1"/>
</dbReference>
<gene>
    <name evidence="4" type="ORF">IPV69_19825</name>
</gene>
<evidence type="ECO:0000313" key="4">
    <source>
        <dbReference type="EMBL" id="QOV88476.1"/>
    </source>
</evidence>
<proteinExistence type="predicted"/>
<dbReference type="PANTHER" id="PTHR33178:SF10">
    <property type="entry name" value="STRESS-RESPONSE A_B BARREL DOMAIN-CONTAINING PROTEIN"/>
    <property type="match status" value="1"/>
</dbReference>
<sequence length="201" mass="21607">MNRMPGMQRFVSASVLAVLTVSLLLAGCGEVKSTPVTPGYLREGPAIAQARERRQGDQQRIAEERADAQQRQIAAATQAAVAQATAAQTRPIATPAARSGQISHVVVMWLKKPGDAAARKKLLDLGETFKTIPGVLDVTGGEVVKSDRAVVDSSYDIAFVVTFKDAEGLKGYGPHPVHQKAVEEVVKPNVERYIVYDFVTP</sequence>
<dbReference type="InterPro" id="IPR011008">
    <property type="entry name" value="Dimeric_a/b-barrel"/>
</dbReference>
<dbReference type="Pfam" id="PF07876">
    <property type="entry name" value="Dabb"/>
    <property type="match status" value="1"/>
</dbReference>
<dbReference type="InterPro" id="IPR044662">
    <property type="entry name" value="HS1/DABB1-like"/>
</dbReference>
<dbReference type="KEGG" id="hbs:IPV69_19825"/>
<dbReference type="PROSITE" id="PS51257">
    <property type="entry name" value="PROKAR_LIPOPROTEIN"/>
    <property type="match status" value="1"/>
</dbReference>
<reference evidence="4 5" key="1">
    <citation type="submission" date="2020-10" db="EMBL/GenBank/DDBJ databases">
        <title>Wide distribution of Phycisphaera-like planctomycetes from WD2101 soil group in peatlands and genome analysis of the first cultivated representative.</title>
        <authorList>
            <person name="Dedysh S.N."/>
            <person name="Beletsky A.V."/>
            <person name="Ivanova A."/>
            <person name="Kulichevskaya I.S."/>
            <person name="Suzina N.E."/>
            <person name="Philippov D.A."/>
            <person name="Rakitin A.L."/>
            <person name="Mardanov A.V."/>
            <person name="Ravin N.V."/>
        </authorList>
    </citation>
    <scope>NUCLEOTIDE SEQUENCE [LARGE SCALE GENOMIC DNA]</scope>
    <source>
        <strain evidence="4 5">M1803</strain>
    </source>
</reference>
<protein>
    <submittedName>
        <fullName evidence="4">Dabb family protein</fullName>
    </submittedName>
</protein>
<name>A0A7M2WSN6_9BACT</name>
<evidence type="ECO:0000256" key="1">
    <source>
        <dbReference type="ARBA" id="ARBA00011738"/>
    </source>
</evidence>
<feature type="domain" description="Stress-response A/B barrel" evidence="3">
    <location>
        <begin position="102"/>
        <end position="198"/>
    </location>
</feature>
<dbReference type="RefSeq" id="WP_206291460.1">
    <property type="nucleotide sequence ID" value="NZ_CP063458.1"/>
</dbReference>
<dbReference type="Gene3D" id="3.30.70.100">
    <property type="match status" value="1"/>
</dbReference>
<dbReference type="EMBL" id="CP063458">
    <property type="protein sequence ID" value="QOV88476.1"/>
    <property type="molecule type" value="Genomic_DNA"/>
</dbReference>
<organism evidence="4 5">
    <name type="scientific">Humisphaera borealis</name>
    <dbReference type="NCBI Taxonomy" id="2807512"/>
    <lineage>
        <taxon>Bacteria</taxon>
        <taxon>Pseudomonadati</taxon>
        <taxon>Planctomycetota</taxon>
        <taxon>Phycisphaerae</taxon>
        <taxon>Tepidisphaerales</taxon>
        <taxon>Tepidisphaeraceae</taxon>
        <taxon>Humisphaera</taxon>
    </lineage>
</organism>
<evidence type="ECO:0000313" key="5">
    <source>
        <dbReference type="Proteomes" id="UP000593765"/>
    </source>
</evidence>
<keyword evidence="2" id="KW-0175">Coiled coil</keyword>
<dbReference type="PROSITE" id="PS51502">
    <property type="entry name" value="S_R_A_B_BARREL"/>
    <property type="match status" value="1"/>
</dbReference>
<comment type="subunit">
    <text evidence="1">Homodimer.</text>
</comment>
<dbReference type="AlphaFoldDB" id="A0A7M2WSN6"/>
<feature type="coiled-coil region" evidence="2">
    <location>
        <begin position="47"/>
        <end position="79"/>
    </location>
</feature>
<accession>A0A7M2WSN6</accession>
<dbReference type="InterPro" id="IPR013097">
    <property type="entry name" value="Dabb"/>
</dbReference>
<evidence type="ECO:0000256" key="2">
    <source>
        <dbReference type="SAM" id="Coils"/>
    </source>
</evidence>
<dbReference type="Proteomes" id="UP000593765">
    <property type="component" value="Chromosome"/>
</dbReference>
<keyword evidence="5" id="KW-1185">Reference proteome</keyword>
<dbReference type="PANTHER" id="PTHR33178">
    <property type="match status" value="1"/>
</dbReference>
<evidence type="ECO:0000259" key="3">
    <source>
        <dbReference type="PROSITE" id="PS51502"/>
    </source>
</evidence>
<dbReference type="SUPFAM" id="SSF54909">
    <property type="entry name" value="Dimeric alpha+beta barrel"/>
    <property type="match status" value="1"/>
</dbReference>